<accession>A0A8X6WGL4</accession>
<reference evidence="1" key="1">
    <citation type="submission" date="2020-08" db="EMBL/GenBank/DDBJ databases">
        <title>Multicomponent nature underlies the extraordinary mechanical properties of spider dragline silk.</title>
        <authorList>
            <person name="Kono N."/>
            <person name="Nakamura H."/>
            <person name="Mori M."/>
            <person name="Yoshida Y."/>
            <person name="Ohtoshi R."/>
            <person name="Malay A.D."/>
            <person name="Moran D.A.P."/>
            <person name="Tomita M."/>
            <person name="Numata K."/>
            <person name="Arakawa K."/>
        </authorList>
    </citation>
    <scope>NUCLEOTIDE SEQUENCE</scope>
</reference>
<sequence length="84" mass="9406">MVSKWLRSLAWESCDGLTRLFFNMSSGCFGARINGDGEVTGVVPKRTSGFKIHRTKGEKDQWSNSNTTYNQTGMILCHMSLLKS</sequence>
<dbReference type="EMBL" id="BMAU01021423">
    <property type="protein sequence ID" value="GFY34420.1"/>
    <property type="molecule type" value="Genomic_DNA"/>
</dbReference>
<dbReference type="AlphaFoldDB" id="A0A8X6WGL4"/>
<organism evidence="1 2">
    <name type="scientific">Trichonephila clavipes</name>
    <name type="common">Golden silk orbweaver</name>
    <name type="synonym">Nephila clavipes</name>
    <dbReference type="NCBI Taxonomy" id="2585209"/>
    <lineage>
        <taxon>Eukaryota</taxon>
        <taxon>Metazoa</taxon>
        <taxon>Ecdysozoa</taxon>
        <taxon>Arthropoda</taxon>
        <taxon>Chelicerata</taxon>
        <taxon>Arachnida</taxon>
        <taxon>Araneae</taxon>
        <taxon>Araneomorphae</taxon>
        <taxon>Entelegynae</taxon>
        <taxon>Araneoidea</taxon>
        <taxon>Nephilidae</taxon>
        <taxon>Trichonephila</taxon>
    </lineage>
</organism>
<dbReference type="Proteomes" id="UP000887159">
    <property type="component" value="Unassembled WGS sequence"/>
</dbReference>
<proteinExistence type="predicted"/>
<keyword evidence="2" id="KW-1185">Reference proteome</keyword>
<evidence type="ECO:0000313" key="2">
    <source>
        <dbReference type="Proteomes" id="UP000887159"/>
    </source>
</evidence>
<evidence type="ECO:0000313" key="1">
    <source>
        <dbReference type="EMBL" id="GFY34420.1"/>
    </source>
</evidence>
<gene>
    <name evidence="1" type="ORF">TNCV_3978801</name>
</gene>
<protein>
    <submittedName>
        <fullName evidence="1">Uncharacterized protein</fullName>
    </submittedName>
</protein>
<name>A0A8X6WGL4_TRICX</name>
<comment type="caution">
    <text evidence="1">The sequence shown here is derived from an EMBL/GenBank/DDBJ whole genome shotgun (WGS) entry which is preliminary data.</text>
</comment>